<dbReference type="SUPFAM" id="SSF54637">
    <property type="entry name" value="Thioesterase/thiol ester dehydrase-isomerase"/>
    <property type="match status" value="1"/>
</dbReference>
<comment type="caution">
    <text evidence="1">The sequence shown here is derived from an EMBL/GenBank/DDBJ whole genome shotgun (WGS) entry which is preliminary data.</text>
</comment>
<dbReference type="CDD" id="cd03443">
    <property type="entry name" value="PaaI_thioesterase"/>
    <property type="match status" value="1"/>
</dbReference>
<evidence type="ECO:0000313" key="2">
    <source>
        <dbReference type="Proteomes" id="UP001143362"/>
    </source>
</evidence>
<dbReference type="Proteomes" id="UP001143362">
    <property type="component" value="Unassembled WGS sequence"/>
</dbReference>
<organism evidence="1 2">
    <name type="scientific">Candidatus Litorirhabdus singularis</name>
    <dbReference type="NCBI Taxonomy" id="2518993"/>
    <lineage>
        <taxon>Bacteria</taxon>
        <taxon>Pseudomonadati</taxon>
        <taxon>Pseudomonadota</taxon>
        <taxon>Gammaproteobacteria</taxon>
        <taxon>Cellvibrionales</taxon>
        <taxon>Halieaceae</taxon>
        <taxon>Candidatus Litorirhabdus</taxon>
    </lineage>
</organism>
<evidence type="ECO:0000313" key="1">
    <source>
        <dbReference type="EMBL" id="MCX2980766.1"/>
    </source>
</evidence>
<dbReference type="Pfam" id="PF14539">
    <property type="entry name" value="DUF4442"/>
    <property type="match status" value="1"/>
</dbReference>
<dbReference type="RefSeq" id="WP_279244739.1">
    <property type="nucleotide sequence ID" value="NZ_SHNN01000001.1"/>
</dbReference>
<dbReference type="EMBL" id="SHNN01000001">
    <property type="protein sequence ID" value="MCX2980766.1"/>
    <property type="molecule type" value="Genomic_DNA"/>
</dbReference>
<reference evidence="1" key="1">
    <citation type="submission" date="2019-02" db="EMBL/GenBank/DDBJ databases">
        <authorList>
            <person name="Li S.-H."/>
        </authorList>
    </citation>
    <scope>NUCLEOTIDE SEQUENCE</scope>
    <source>
        <strain evidence="1">IMCC14734</strain>
    </source>
</reference>
<dbReference type="InterPro" id="IPR027961">
    <property type="entry name" value="DUF4442"/>
</dbReference>
<gene>
    <name evidence="1" type="ORF">EYC98_07725</name>
</gene>
<sequence length="152" mass="16938">MQELSIEIFQSRMENIEFMKRCGVRAESVGYGFGKSRMPLASNENHVGSMYLGALSVLAEAGAAMCGSTIIDDQRHFPIVRSMHLNFLKPAYTDVFAEYQLSDDTIARLLAQLESEGRSEYTAEFDMLDESGLIVATVISTITLLTRRDQVT</sequence>
<dbReference type="InterPro" id="IPR029069">
    <property type="entry name" value="HotDog_dom_sf"/>
</dbReference>
<name>A0ABT3TEP0_9GAMM</name>
<accession>A0ABT3TEP0</accession>
<dbReference type="Gene3D" id="3.10.129.10">
    <property type="entry name" value="Hotdog Thioesterase"/>
    <property type="match status" value="1"/>
</dbReference>
<protein>
    <submittedName>
        <fullName evidence="1">PaaI family thioesterase</fullName>
    </submittedName>
</protein>
<keyword evidence="2" id="KW-1185">Reference proteome</keyword>
<proteinExistence type="predicted"/>